<dbReference type="InterPro" id="IPR036412">
    <property type="entry name" value="HAD-like_sf"/>
</dbReference>
<dbReference type="SFLD" id="SFLDG01144">
    <property type="entry name" value="C2.B.4:_PGP_Like"/>
    <property type="match status" value="1"/>
</dbReference>
<name>A0ABT4CQ01_9CLOT</name>
<protein>
    <submittedName>
        <fullName evidence="1">Cof-type HAD-IIB family hydrolase</fullName>
    </submittedName>
</protein>
<dbReference type="NCBIfam" id="TIGR00099">
    <property type="entry name" value="Cof-subfamily"/>
    <property type="match status" value="1"/>
</dbReference>
<dbReference type="EMBL" id="JAPQES010000003">
    <property type="protein sequence ID" value="MCY6371119.1"/>
    <property type="molecule type" value="Genomic_DNA"/>
</dbReference>
<dbReference type="GO" id="GO:0016787">
    <property type="term" value="F:hydrolase activity"/>
    <property type="evidence" value="ECO:0007669"/>
    <property type="project" value="UniProtKB-KW"/>
</dbReference>
<dbReference type="Proteomes" id="UP001079657">
    <property type="component" value="Unassembled WGS sequence"/>
</dbReference>
<dbReference type="SFLD" id="SFLDG01140">
    <property type="entry name" value="C2.B:_Phosphomannomutase_and_P"/>
    <property type="match status" value="1"/>
</dbReference>
<accession>A0ABT4CQ01</accession>
<organism evidence="1 2">
    <name type="scientific">Clostridium ganghwense</name>
    <dbReference type="NCBI Taxonomy" id="312089"/>
    <lineage>
        <taxon>Bacteria</taxon>
        <taxon>Bacillati</taxon>
        <taxon>Bacillota</taxon>
        <taxon>Clostridia</taxon>
        <taxon>Eubacteriales</taxon>
        <taxon>Clostridiaceae</taxon>
        <taxon>Clostridium</taxon>
    </lineage>
</organism>
<dbReference type="InterPro" id="IPR023214">
    <property type="entry name" value="HAD_sf"/>
</dbReference>
<dbReference type="PROSITE" id="PS01229">
    <property type="entry name" value="COF_2"/>
    <property type="match status" value="1"/>
</dbReference>
<dbReference type="Gene3D" id="3.30.1240.10">
    <property type="match status" value="1"/>
</dbReference>
<gene>
    <name evidence="1" type="ORF">OXH55_10785</name>
</gene>
<dbReference type="InterPro" id="IPR000150">
    <property type="entry name" value="Cof"/>
</dbReference>
<dbReference type="Gene3D" id="3.40.50.1000">
    <property type="entry name" value="HAD superfamily/HAD-like"/>
    <property type="match status" value="1"/>
</dbReference>
<dbReference type="PANTHER" id="PTHR10000">
    <property type="entry name" value="PHOSPHOSERINE PHOSPHATASE"/>
    <property type="match status" value="1"/>
</dbReference>
<dbReference type="SUPFAM" id="SSF56784">
    <property type="entry name" value="HAD-like"/>
    <property type="match status" value="1"/>
</dbReference>
<dbReference type="Pfam" id="PF08282">
    <property type="entry name" value="Hydrolase_3"/>
    <property type="match status" value="1"/>
</dbReference>
<dbReference type="InterPro" id="IPR006379">
    <property type="entry name" value="HAD-SF_hydro_IIB"/>
</dbReference>
<sequence>MYKLIAIDMDGTLLKDNKTISKKTYDAIQSAKSKGVKVVLSTGRPIQGIEQSLKYLTLTGNNDYIVACSGSVVQCVGTKKFLFQAKFLKKDIKYLYDLSKDLNITLNGMTSNYLLTSKLDFTTKIESHLVNLPIKLVDFNNIKENLIINSMAYINETHNFINKLKSFYNNIDINDSNLEFLNTDDDLLSDLNNLPSELRNRYTLLKTSNNSLEILKKDVNKGTGVATIAKKLGIKRKEIICIGDSGNDIHMIEFAGLGVAMGNAFPEVKEIANYITLTNEEDGVAHVINKFILKK</sequence>
<proteinExistence type="predicted"/>
<comment type="caution">
    <text evidence="1">The sequence shown here is derived from an EMBL/GenBank/DDBJ whole genome shotgun (WGS) entry which is preliminary data.</text>
</comment>
<evidence type="ECO:0000313" key="1">
    <source>
        <dbReference type="EMBL" id="MCY6371119.1"/>
    </source>
</evidence>
<dbReference type="PANTHER" id="PTHR10000:SF8">
    <property type="entry name" value="HAD SUPERFAMILY HYDROLASE-LIKE, TYPE 3"/>
    <property type="match status" value="1"/>
</dbReference>
<dbReference type="SFLD" id="SFLDS00003">
    <property type="entry name" value="Haloacid_Dehalogenase"/>
    <property type="match status" value="1"/>
</dbReference>
<dbReference type="CDD" id="cd07516">
    <property type="entry name" value="HAD_Pase"/>
    <property type="match status" value="1"/>
</dbReference>
<dbReference type="NCBIfam" id="TIGR01484">
    <property type="entry name" value="HAD-SF-IIB"/>
    <property type="match status" value="1"/>
</dbReference>
<keyword evidence="1" id="KW-0378">Hydrolase</keyword>
<reference evidence="1" key="1">
    <citation type="submission" date="2022-12" db="EMBL/GenBank/DDBJ databases">
        <authorList>
            <person name="Wang J."/>
        </authorList>
    </citation>
    <scope>NUCLEOTIDE SEQUENCE</scope>
    <source>
        <strain evidence="1">HY-42-06</strain>
    </source>
</reference>
<evidence type="ECO:0000313" key="2">
    <source>
        <dbReference type="Proteomes" id="UP001079657"/>
    </source>
</evidence>
<dbReference type="RefSeq" id="WP_268049965.1">
    <property type="nucleotide sequence ID" value="NZ_JAPQES010000003.1"/>
</dbReference>
<keyword evidence="2" id="KW-1185">Reference proteome</keyword>